<dbReference type="Pfam" id="PF01351">
    <property type="entry name" value="RNase_HII"/>
    <property type="match status" value="1"/>
</dbReference>
<evidence type="ECO:0000256" key="4">
    <source>
        <dbReference type="ARBA" id="ARBA00022759"/>
    </source>
</evidence>
<dbReference type="EC" id="3.1.26.4" evidence="7"/>
<feature type="binding site" evidence="6">
    <location>
        <position position="62"/>
    </location>
    <ligand>
        <name>a divalent metal cation</name>
        <dbReference type="ChEBI" id="CHEBI:60240"/>
    </ligand>
</feature>
<feature type="binding site" evidence="6">
    <location>
        <position position="61"/>
    </location>
    <ligand>
        <name>a divalent metal cation</name>
        <dbReference type="ChEBI" id="CHEBI:60240"/>
    </ligand>
</feature>
<dbReference type="InterPro" id="IPR036397">
    <property type="entry name" value="RNaseH_sf"/>
</dbReference>
<evidence type="ECO:0000259" key="8">
    <source>
        <dbReference type="PROSITE" id="PS51975"/>
    </source>
</evidence>
<accession>A0ABR0KFU3</accession>
<dbReference type="InterPro" id="IPR023160">
    <property type="entry name" value="RNase_HII_hlx-loop-hlx_cap_dom"/>
</dbReference>
<dbReference type="PROSITE" id="PS51975">
    <property type="entry name" value="RNASE_H_2"/>
    <property type="match status" value="1"/>
</dbReference>
<comment type="cofactor">
    <cofactor evidence="6">
        <name>Mn(2+)</name>
        <dbReference type="ChEBI" id="CHEBI:29035"/>
    </cofactor>
    <cofactor evidence="6">
        <name>Mg(2+)</name>
        <dbReference type="ChEBI" id="CHEBI:18420"/>
    </cofactor>
    <text evidence="6">Manganese or magnesium. Binds 1 divalent metal ion per monomer in the absence of substrate. May bind a second metal ion after substrate binding.</text>
</comment>
<keyword evidence="5 6" id="KW-0378">Hydrolase</keyword>
<organism evidence="9 10">
    <name type="scientific">Lithohypha guttulata</name>
    <dbReference type="NCBI Taxonomy" id="1690604"/>
    <lineage>
        <taxon>Eukaryota</taxon>
        <taxon>Fungi</taxon>
        <taxon>Dikarya</taxon>
        <taxon>Ascomycota</taxon>
        <taxon>Pezizomycotina</taxon>
        <taxon>Eurotiomycetes</taxon>
        <taxon>Chaetothyriomycetidae</taxon>
        <taxon>Chaetothyriales</taxon>
        <taxon>Trichomeriaceae</taxon>
        <taxon>Lithohypha</taxon>
    </lineage>
</organism>
<evidence type="ECO:0000256" key="3">
    <source>
        <dbReference type="ARBA" id="ARBA00022723"/>
    </source>
</evidence>
<comment type="catalytic activity">
    <reaction evidence="1 6 7">
        <text>Endonucleolytic cleavage to 5'-phosphomonoester.</text>
        <dbReference type="EC" id="3.1.26.4"/>
    </reaction>
</comment>
<evidence type="ECO:0000256" key="1">
    <source>
        <dbReference type="ARBA" id="ARBA00000077"/>
    </source>
</evidence>
<dbReference type="InterPro" id="IPR012337">
    <property type="entry name" value="RNaseH-like_sf"/>
</dbReference>
<keyword evidence="3 6" id="KW-0479">Metal-binding</keyword>
<keyword evidence="10" id="KW-1185">Reference proteome</keyword>
<dbReference type="InterPro" id="IPR024567">
    <property type="entry name" value="RNase_HII/HIII_dom"/>
</dbReference>
<feature type="domain" description="RNase H type-2" evidence="8">
    <location>
        <begin position="55"/>
        <end position="303"/>
    </location>
</feature>
<keyword evidence="2 6" id="KW-0540">Nuclease</keyword>
<evidence type="ECO:0000256" key="5">
    <source>
        <dbReference type="ARBA" id="ARBA00022801"/>
    </source>
</evidence>
<dbReference type="EMBL" id="JAVRRG010000028">
    <property type="protein sequence ID" value="KAK5095360.1"/>
    <property type="molecule type" value="Genomic_DNA"/>
</dbReference>
<evidence type="ECO:0000256" key="6">
    <source>
        <dbReference type="PROSITE-ProRule" id="PRU01319"/>
    </source>
</evidence>
<dbReference type="CDD" id="cd07181">
    <property type="entry name" value="RNase_HII_eukaryota_like"/>
    <property type="match status" value="1"/>
</dbReference>
<dbReference type="Gene3D" id="1.10.10.460">
    <property type="entry name" value="Ribonuclease hii. Domain 2"/>
    <property type="match status" value="1"/>
</dbReference>
<dbReference type="Gene3D" id="3.30.420.10">
    <property type="entry name" value="Ribonuclease H-like superfamily/Ribonuclease H"/>
    <property type="match status" value="1"/>
</dbReference>
<evidence type="ECO:0000313" key="10">
    <source>
        <dbReference type="Proteomes" id="UP001345013"/>
    </source>
</evidence>
<name>A0ABR0KFU3_9EURO</name>
<evidence type="ECO:0000256" key="2">
    <source>
        <dbReference type="ARBA" id="ARBA00022722"/>
    </source>
</evidence>
<sequence>MSQAQEVETQPVATEYIPPSVSEHLPDLHAGSSYAHYSPLPVNVTPNSPESQGTPVVLGVDEAGRGPVIGPMIYGIAYLPIELQHSLLAETHHFDDSKVLTPLVRAKLMRTLCTSGTNLFENVGWAIKSLSAQDISAGMMRYGGSYNLNAQAMDATIEVIRGVIARGVNVQEIFVDTIGQPAVYQKKLQAIFPTCKVVVEKKADSLFPVVSAASVVAKVTRDVSCEVLYQGVKTGKITAKRDAMEVDGVVEVEDLVIGWGSGYPSDAKCVTWLKGNIDETFGWGSECRFSWGTAKDLLEDKNKAIQIDWADEDKENNKLSQYFGAGMTGIKGEEQELRTWFGSGVKEIF</sequence>
<dbReference type="PANTHER" id="PTHR10954">
    <property type="entry name" value="RIBONUCLEASE H2 SUBUNIT A"/>
    <property type="match status" value="1"/>
</dbReference>
<comment type="function">
    <text evidence="7">Endonuclease that specifically degrades the RNA of RNA-DNA hybrids.</text>
</comment>
<protein>
    <recommendedName>
        <fullName evidence="7">Ribonuclease</fullName>
        <ecNumber evidence="7">3.1.26.4</ecNumber>
    </recommendedName>
</protein>
<evidence type="ECO:0000256" key="7">
    <source>
        <dbReference type="RuleBase" id="RU003515"/>
    </source>
</evidence>
<proteinExistence type="inferred from homology"/>
<keyword evidence="4 6" id="KW-0255">Endonuclease</keyword>
<evidence type="ECO:0000313" key="9">
    <source>
        <dbReference type="EMBL" id="KAK5095360.1"/>
    </source>
</evidence>
<dbReference type="SUPFAM" id="SSF53098">
    <property type="entry name" value="Ribonuclease H-like"/>
    <property type="match status" value="1"/>
</dbReference>
<reference evidence="9 10" key="1">
    <citation type="submission" date="2023-08" db="EMBL/GenBank/DDBJ databases">
        <title>Black Yeasts Isolated from many extreme environments.</title>
        <authorList>
            <person name="Coleine C."/>
            <person name="Stajich J.E."/>
            <person name="Selbmann L."/>
        </authorList>
    </citation>
    <scope>NUCLEOTIDE SEQUENCE [LARGE SCALE GENOMIC DNA]</scope>
    <source>
        <strain evidence="9 10">CCFEE 5885</strain>
    </source>
</reference>
<comment type="similarity">
    <text evidence="7">Belongs to the RNase HII family.</text>
</comment>
<dbReference type="PANTHER" id="PTHR10954:SF7">
    <property type="entry name" value="RIBONUCLEASE H2 SUBUNIT A"/>
    <property type="match status" value="1"/>
</dbReference>
<dbReference type="InterPro" id="IPR001352">
    <property type="entry name" value="RNase_HII/HIII"/>
</dbReference>
<dbReference type="Proteomes" id="UP001345013">
    <property type="component" value="Unassembled WGS sequence"/>
</dbReference>
<comment type="caution">
    <text evidence="9">The sequence shown here is derived from an EMBL/GenBank/DDBJ whole genome shotgun (WGS) entry which is preliminary data.</text>
</comment>
<feature type="binding site" evidence="6">
    <location>
        <position position="176"/>
    </location>
    <ligand>
        <name>a divalent metal cation</name>
        <dbReference type="ChEBI" id="CHEBI:60240"/>
    </ligand>
</feature>
<gene>
    <name evidence="9" type="ORF">LTR24_003071</name>
</gene>